<reference evidence="6" key="1">
    <citation type="submission" date="2021-04" db="EMBL/GenBank/DDBJ databases">
        <title>Genome based classification of Actinospica acidithermotolerans sp. nov., an actinobacterium isolated from an Indonesian hot spring.</title>
        <authorList>
            <person name="Kusuma A.B."/>
            <person name="Putra K.E."/>
            <person name="Nafisah S."/>
            <person name="Loh J."/>
            <person name="Nouioui I."/>
            <person name="Goodfellow M."/>
        </authorList>
    </citation>
    <scope>NUCLEOTIDE SEQUENCE</scope>
    <source>
        <strain evidence="6">DSM 45618</strain>
    </source>
</reference>
<dbReference type="PANTHER" id="PTHR42723">
    <property type="entry name" value="CHLOROPHYLL SYNTHASE"/>
    <property type="match status" value="1"/>
</dbReference>
<comment type="subcellular location">
    <subcellularLocation>
        <location evidence="1">Membrane</location>
        <topology evidence="1">Multi-pass membrane protein</topology>
    </subcellularLocation>
</comment>
<dbReference type="InterPro" id="IPR000537">
    <property type="entry name" value="UbiA_prenyltransferase"/>
</dbReference>
<feature type="transmembrane region" description="Helical" evidence="5">
    <location>
        <begin position="258"/>
        <end position="278"/>
    </location>
</feature>
<dbReference type="GO" id="GO:0016765">
    <property type="term" value="F:transferase activity, transferring alkyl or aryl (other than methyl) groups"/>
    <property type="evidence" value="ECO:0007669"/>
    <property type="project" value="InterPro"/>
</dbReference>
<sequence>MWDRAACHGRSFLRRIEGLLIGARVLTALGRCLVEARPVVQVVFLMRFASGAALGTGRLRLGAALLGALGWSLATCAIYLCNGIADYAEDVGNGSRRPIASGALPLAFARRVVLVLAFAALVQAMIAGPCQFAVMLSYLTVGYAYSGPPFPLKRRYYTASLGGAALGLLTYLGGAVASARAISAPLLVFALAMTAWMGGVGGIAKDLSDVTGDRLAGRRSWPLVLGPQRAGGLMLLVAFAVAAGFTAAAAVAGHGLLLPAAAVAAGAVVLAVVTARVPPDASRRVRRRPYRVFMAVQYLGHAGLVLALLAPL</sequence>
<evidence type="ECO:0000313" key="6">
    <source>
        <dbReference type="EMBL" id="MBS2963689.1"/>
    </source>
</evidence>
<dbReference type="InterPro" id="IPR044878">
    <property type="entry name" value="UbiA_sf"/>
</dbReference>
<feature type="transmembrane region" description="Helical" evidence="5">
    <location>
        <begin position="233"/>
        <end position="252"/>
    </location>
</feature>
<keyword evidence="4 5" id="KW-0472">Membrane</keyword>
<comment type="caution">
    <text evidence="6">The sequence shown here is derived from an EMBL/GenBank/DDBJ whole genome shotgun (WGS) entry which is preliminary data.</text>
</comment>
<dbReference type="RefSeq" id="WP_211467621.1">
    <property type="nucleotide sequence ID" value="NZ_JAGSXH010000032.1"/>
</dbReference>
<dbReference type="Gene3D" id="1.10.357.140">
    <property type="entry name" value="UbiA prenyltransferase"/>
    <property type="match status" value="1"/>
</dbReference>
<dbReference type="GO" id="GO:0016020">
    <property type="term" value="C:membrane"/>
    <property type="evidence" value="ECO:0007669"/>
    <property type="project" value="UniProtKB-SubCell"/>
</dbReference>
<keyword evidence="2 5" id="KW-0812">Transmembrane</keyword>
<dbReference type="AlphaFoldDB" id="A0A8J7WPL4"/>
<evidence type="ECO:0000256" key="1">
    <source>
        <dbReference type="ARBA" id="ARBA00004141"/>
    </source>
</evidence>
<dbReference type="Gene3D" id="1.20.120.1780">
    <property type="entry name" value="UbiA prenyltransferase"/>
    <property type="match status" value="1"/>
</dbReference>
<evidence type="ECO:0000313" key="7">
    <source>
        <dbReference type="Proteomes" id="UP000677913"/>
    </source>
</evidence>
<dbReference type="Pfam" id="PF01040">
    <property type="entry name" value="UbiA"/>
    <property type="match status" value="1"/>
</dbReference>
<organism evidence="6 7">
    <name type="scientific">Actinocrinis puniceicyclus</name>
    <dbReference type="NCBI Taxonomy" id="977794"/>
    <lineage>
        <taxon>Bacteria</taxon>
        <taxon>Bacillati</taxon>
        <taxon>Actinomycetota</taxon>
        <taxon>Actinomycetes</taxon>
        <taxon>Catenulisporales</taxon>
        <taxon>Actinospicaceae</taxon>
        <taxon>Actinocrinis</taxon>
    </lineage>
</organism>
<evidence type="ECO:0000256" key="4">
    <source>
        <dbReference type="ARBA" id="ARBA00023136"/>
    </source>
</evidence>
<keyword evidence="7" id="KW-1185">Reference proteome</keyword>
<accession>A0A8J7WPL4</accession>
<gene>
    <name evidence="6" type="ORF">KGA66_11560</name>
</gene>
<feature type="transmembrane region" description="Helical" evidence="5">
    <location>
        <begin position="157"/>
        <end position="176"/>
    </location>
</feature>
<feature type="transmembrane region" description="Helical" evidence="5">
    <location>
        <begin position="182"/>
        <end position="204"/>
    </location>
</feature>
<name>A0A8J7WPL4_9ACTN</name>
<evidence type="ECO:0000256" key="3">
    <source>
        <dbReference type="ARBA" id="ARBA00022989"/>
    </source>
</evidence>
<dbReference type="PANTHER" id="PTHR42723:SF1">
    <property type="entry name" value="CHLOROPHYLL SYNTHASE, CHLOROPLASTIC"/>
    <property type="match status" value="1"/>
</dbReference>
<dbReference type="Proteomes" id="UP000677913">
    <property type="component" value="Unassembled WGS sequence"/>
</dbReference>
<evidence type="ECO:0000256" key="5">
    <source>
        <dbReference type="SAM" id="Phobius"/>
    </source>
</evidence>
<keyword evidence="3 5" id="KW-1133">Transmembrane helix</keyword>
<protein>
    <submittedName>
        <fullName evidence="6">UbiA family prenyltransferase</fullName>
    </submittedName>
</protein>
<feature type="transmembrane region" description="Helical" evidence="5">
    <location>
        <begin position="290"/>
        <end position="310"/>
    </location>
</feature>
<proteinExistence type="predicted"/>
<dbReference type="EMBL" id="JAGSXH010000032">
    <property type="protein sequence ID" value="MBS2963689.1"/>
    <property type="molecule type" value="Genomic_DNA"/>
</dbReference>
<dbReference type="InterPro" id="IPR050475">
    <property type="entry name" value="Prenyltransferase_related"/>
</dbReference>
<evidence type="ECO:0000256" key="2">
    <source>
        <dbReference type="ARBA" id="ARBA00022692"/>
    </source>
</evidence>